<evidence type="ECO:0000313" key="3">
    <source>
        <dbReference type="EMBL" id="ANF58413.1"/>
    </source>
</evidence>
<dbReference type="Pfam" id="PF09722">
    <property type="entry name" value="Xre_MbcA_ParS_C"/>
    <property type="match status" value="1"/>
</dbReference>
<keyword evidence="4" id="KW-1185">Reference proteome</keyword>
<feature type="domain" description="Antitoxin Xre/MbcA/ParS-like toxin-binding" evidence="1">
    <location>
        <begin position="79"/>
        <end position="133"/>
    </location>
</feature>
<dbReference type="AlphaFoldDB" id="A0A172YGR8"/>
<dbReference type="Proteomes" id="UP000077875">
    <property type="component" value="Chromosome"/>
</dbReference>
<dbReference type="RefSeq" id="WP_064123295.1">
    <property type="nucleotide sequence ID" value="NZ_CP015243.1"/>
</dbReference>
<dbReference type="Pfam" id="PF20432">
    <property type="entry name" value="Xre-like-HTH"/>
    <property type="match status" value="1"/>
</dbReference>
<evidence type="ECO:0000259" key="2">
    <source>
        <dbReference type="Pfam" id="PF20432"/>
    </source>
</evidence>
<proteinExistence type="predicted"/>
<evidence type="ECO:0000313" key="4">
    <source>
        <dbReference type="Proteomes" id="UP000077875"/>
    </source>
</evidence>
<dbReference type="InterPro" id="IPR024467">
    <property type="entry name" value="Xre/MbcA/ParS-like_toxin-bd"/>
</dbReference>
<organism evidence="3 4">
    <name type="scientific">Halotalea alkalilenta</name>
    <dbReference type="NCBI Taxonomy" id="376489"/>
    <lineage>
        <taxon>Bacteria</taxon>
        <taxon>Pseudomonadati</taxon>
        <taxon>Pseudomonadota</taxon>
        <taxon>Gammaproteobacteria</taxon>
        <taxon>Oceanospirillales</taxon>
        <taxon>Halomonadaceae</taxon>
        <taxon>Halotalea</taxon>
    </lineage>
</organism>
<protein>
    <submittedName>
        <fullName evidence="3">Uncharacterized protein</fullName>
    </submittedName>
</protein>
<feature type="domain" description="Antitoxin Xre-like helix-turn-helix" evidence="2">
    <location>
        <begin position="13"/>
        <end position="75"/>
    </location>
</feature>
<sequence length="133" mass="15128">METVERLERPDTASPEAGRVALKFFFNTMEKWGCTPAQQRVLLGGIGNTTYHKYKKLPLVRLPRDTLERISYLMGIHKALRIIFSNSPERAYGWVHSANAAPPFNGRSALDYMLNGRVMDLADTRRYLDGVRG</sequence>
<gene>
    <name evidence="3" type="ORF">A5892_13815</name>
</gene>
<name>A0A172YGR8_9GAMM</name>
<evidence type="ECO:0000259" key="1">
    <source>
        <dbReference type="Pfam" id="PF09722"/>
    </source>
</evidence>
<dbReference type="EMBL" id="CP015243">
    <property type="protein sequence ID" value="ANF58413.1"/>
    <property type="molecule type" value="Genomic_DNA"/>
</dbReference>
<dbReference type="GO" id="GO:0003677">
    <property type="term" value="F:DNA binding"/>
    <property type="evidence" value="ECO:0007669"/>
    <property type="project" value="InterPro"/>
</dbReference>
<dbReference type="InterPro" id="IPR046847">
    <property type="entry name" value="Xre-like_HTH"/>
</dbReference>
<dbReference type="KEGG" id="haa:A5892_13815"/>
<dbReference type="STRING" id="376489.A5892_13815"/>
<reference evidence="3 4" key="1">
    <citation type="submission" date="2016-04" db="EMBL/GenBank/DDBJ databases">
        <title>Complete Genome Sequence of Halotalea alkalilenta IHB B 13600.</title>
        <authorList>
            <person name="Swarnkar M.K."/>
            <person name="Sharma A."/>
            <person name="Kaushal K."/>
            <person name="Soni R."/>
            <person name="Rana S."/>
            <person name="Singh A.K."/>
            <person name="Gulati A."/>
        </authorList>
    </citation>
    <scope>NUCLEOTIDE SEQUENCE [LARGE SCALE GENOMIC DNA]</scope>
    <source>
        <strain evidence="3 4">IHB B 13600</strain>
    </source>
</reference>
<accession>A0A172YGR8</accession>